<accession>A0A3S0P990</accession>
<sequence>MKHYFYIKKKSNFLFDLLVLLLKPTDNNKVHSRRYAFVLLTLLAAIPMQAQMLFSENLMLEIDSTKTIQGSLQPELDFKTEKQHVFTIKNTANLNLLINTNRVINFINKFELTTVGNKVAVSEGYVHAEYRYLFHHVFEVYPYAESQWAGSRGMPFKLSAGLQARYRLIKTDHCLMFVNSALYYEFEKWEVADPPLGSNPYEYSRCIKSHLSATLKFSIGDHWELTTTAIHQTKPKDYFRKARFGGAVDLIYRITPTIGIRGGYRFIYDTHPIVPIGKDYTAINAGLDIAF</sequence>
<keyword evidence="1" id="KW-1133">Transmembrane helix</keyword>
<gene>
    <name evidence="2" type="ORF">EHV08_00955</name>
</gene>
<organism evidence="2 3">
    <name type="scientific">Prevotella koreensis</name>
    <dbReference type="NCBI Taxonomy" id="2490854"/>
    <lineage>
        <taxon>Bacteria</taxon>
        <taxon>Pseudomonadati</taxon>
        <taxon>Bacteroidota</taxon>
        <taxon>Bacteroidia</taxon>
        <taxon>Bacteroidales</taxon>
        <taxon>Prevotellaceae</taxon>
        <taxon>Prevotella</taxon>
    </lineage>
</organism>
<name>A0A3S0P990_9BACT</name>
<dbReference type="EMBL" id="RYYU01000001">
    <property type="protein sequence ID" value="RUL58475.1"/>
    <property type="molecule type" value="Genomic_DNA"/>
</dbReference>
<keyword evidence="1" id="KW-0812">Transmembrane</keyword>
<evidence type="ECO:0000313" key="2">
    <source>
        <dbReference type="EMBL" id="RUL58475.1"/>
    </source>
</evidence>
<keyword evidence="3" id="KW-1185">Reference proteome</keyword>
<reference evidence="2 3" key="1">
    <citation type="submission" date="2018-12" db="EMBL/GenBank/DDBJ databases">
        <title>Genome sequencing of Prevotella sp. KCOM 3155 (= JS262).</title>
        <authorList>
            <person name="Kook J.-K."/>
            <person name="Park S.-N."/>
            <person name="Lim Y.K."/>
        </authorList>
    </citation>
    <scope>NUCLEOTIDE SEQUENCE [LARGE SCALE GENOMIC DNA]</scope>
    <source>
        <strain evidence="2 3">KCOM 3155</strain>
    </source>
</reference>
<proteinExistence type="predicted"/>
<protein>
    <submittedName>
        <fullName evidence="2">DUF481 domain-containing protein</fullName>
    </submittedName>
</protein>
<dbReference type="AlphaFoldDB" id="A0A3S0P990"/>
<keyword evidence="1" id="KW-0472">Membrane</keyword>
<evidence type="ECO:0000256" key="1">
    <source>
        <dbReference type="SAM" id="Phobius"/>
    </source>
</evidence>
<feature type="transmembrane region" description="Helical" evidence="1">
    <location>
        <begin position="35"/>
        <end position="54"/>
    </location>
</feature>
<comment type="caution">
    <text evidence="2">The sequence shown here is derived from an EMBL/GenBank/DDBJ whole genome shotgun (WGS) entry which is preliminary data.</text>
</comment>
<evidence type="ECO:0000313" key="3">
    <source>
        <dbReference type="Proteomes" id="UP000278983"/>
    </source>
</evidence>
<dbReference type="OrthoDB" id="1014000at2"/>
<dbReference type="Proteomes" id="UP000278983">
    <property type="component" value="Unassembled WGS sequence"/>
</dbReference>